<gene>
    <name evidence="2" type="ORF">VNO77_34975</name>
</gene>
<feature type="transmembrane region" description="Helical" evidence="1">
    <location>
        <begin position="20"/>
        <end position="43"/>
    </location>
</feature>
<evidence type="ECO:0000313" key="3">
    <source>
        <dbReference type="Proteomes" id="UP001367508"/>
    </source>
</evidence>
<organism evidence="2 3">
    <name type="scientific">Canavalia gladiata</name>
    <name type="common">Sword bean</name>
    <name type="synonym">Dolichos gladiatus</name>
    <dbReference type="NCBI Taxonomy" id="3824"/>
    <lineage>
        <taxon>Eukaryota</taxon>
        <taxon>Viridiplantae</taxon>
        <taxon>Streptophyta</taxon>
        <taxon>Embryophyta</taxon>
        <taxon>Tracheophyta</taxon>
        <taxon>Spermatophyta</taxon>
        <taxon>Magnoliopsida</taxon>
        <taxon>eudicotyledons</taxon>
        <taxon>Gunneridae</taxon>
        <taxon>Pentapetalae</taxon>
        <taxon>rosids</taxon>
        <taxon>fabids</taxon>
        <taxon>Fabales</taxon>
        <taxon>Fabaceae</taxon>
        <taxon>Papilionoideae</taxon>
        <taxon>50 kb inversion clade</taxon>
        <taxon>NPAAA clade</taxon>
        <taxon>indigoferoid/millettioid clade</taxon>
        <taxon>Phaseoleae</taxon>
        <taxon>Canavalia</taxon>
    </lineage>
</organism>
<comment type="caution">
    <text evidence="2">The sequence shown here is derived from an EMBL/GenBank/DDBJ whole genome shotgun (WGS) entry which is preliminary data.</text>
</comment>
<evidence type="ECO:0000313" key="2">
    <source>
        <dbReference type="EMBL" id="KAK7316173.1"/>
    </source>
</evidence>
<dbReference type="Proteomes" id="UP001367508">
    <property type="component" value="Unassembled WGS sequence"/>
</dbReference>
<dbReference type="AlphaFoldDB" id="A0AAN9Q234"/>
<evidence type="ECO:0000256" key="1">
    <source>
        <dbReference type="SAM" id="Phobius"/>
    </source>
</evidence>
<sequence>MYYRYSFIPELMDTKKSFAYLLYAVLTDAYNACYYDNGLLYFIYAVPPECPDYGFNYVVFKGFFLCGLFVFEFIVQFPPDGVSVDEDAAKQEGLPDVVDVKDVAPLIWDVKVSASQASGRQVLV</sequence>
<accession>A0AAN9Q234</accession>
<reference evidence="2 3" key="1">
    <citation type="submission" date="2024-01" db="EMBL/GenBank/DDBJ databases">
        <title>The genomes of 5 underutilized Papilionoideae crops provide insights into root nodulation and disease resistanc.</title>
        <authorList>
            <person name="Jiang F."/>
        </authorList>
    </citation>
    <scope>NUCLEOTIDE SEQUENCE [LARGE SCALE GENOMIC DNA]</scope>
    <source>
        <strain evidence="2">LVBAO_FW01</strain>
        <tissue evidence="2">Leaves</tissue>
    </source>
</reference>
<proteinExistence type="predicted"/>
<keyword evidence="1" id="KW-0812">Transmembrane</keyword>
<feature type="transmembrane region" description="Helical" evidence="1">
    <location>
        <begin position="55"/>
        <end position="75"/>
    </location>
</feature>
<keyword evidence="3" id="KW-1185">Reference proteome</keyword>
<keyword evidence="1" id="KW-1133">Transmembrane helix</keyword>
<dbReference type="EMBL" id="JAYMYQ010000008">
    <property type="protein sequence ID" value="KAK7316173.1"/>
    <property type="molecule type" value="Genomic_DNA"/>
</dbReference>
<protein>
    <submittedName>
        <fullName evidence="2">Uncharacterized protein</fullName>
    </submittedName>
</protein>
<name>A0AAN9Q234_CANGL</name>
<keyword evidence="1" id="KW-0472">Membrane</keyword>